<accession>A0A371FC11</accession>
<organism evidence="2 3">
    <name type="scientific">Mucuna pruriens</name>
    <name type="common">Velvet bean</name>
    <name type="synonym">Dolichos pruriens</name>
    <dbReference type="NCBI Taxonomy" id="157652"/>
    <lineage>
        <taxon>Eukaryota</taxon>
        <taxon>Viridiplantae</taxon>
        <taxon>Streptophyta</taxon>
        <taxon>Embryophyta</taxon>
        <taxon>Tracheophyta</taxon>
        <taxon>Spermatophyta</taxon>
        <taxon>Magnoliopsida</taxon>
        <taxon>eudicotyledons</taxon>
        <taxon>Gunneridae</taxon>
        <taxon>Pentapetalae</taxon>
        <taxon>rosids</taxon>
        <taxon>fabids</taxon>
        <taxon>Fabales</taxon>
        <taxon>Fabaceae</taxon>
        <taxon>Papilionoideae</taxon>
        <taxon>50 kb inversion clade</taxon>
        <taxon>NPAAA clade</taxon>
        <taxon>indigoferoid/millettioid clade</taxon>
        <taxon>Phaseoleae</taxon>
        <taxon>Mucuna</taxon>
    </lineage>
</organism>
<feature type="domain" description="Retrotransposon gag" evidence="1">
    <location>
        <begin position="102"/>
        <end position="140"/>
    </location>
</feature>
<dbReference type="PANTHER" id="PTHR33223:SF8">
    <property type="entry name" value="OS04G0172440 PROTEIN"/>
    <property type="match status" value="1"/>
</dbReference>
<evidence type="ECO:0000313" key="2">
    <source>
        <dbReference type="EMBL" id="RDX75832.1"/>
    </source>
</evidence>
<dbReference type="Pfam" id="PF03732">
    <property type="entry name" value="Retrotrans_gag"/>
    <property type="match status" value="1"/>
</dbReference>
<dbReference type="AlphaFoldDB" id="A0A371FC11"/>
<keyword evidence="3" id="KW-1185">Reference proteome</keyword>
<proteinExistence type="predicted"/>
<dbReference type="InterPro" id="IPR005162">
    <property type="entry name" value="Retrotrans_gag_dom"/>
</dbReference>
<dbReference type="OrthoDB" id="1750196at2759"/>
<dbReference type="PANTHER" id="PTHR33223">
    <property type="entry name" value="CCHC-TYPE DOMAIN-CONTAINING PROTEIN"/>
    <property type="match status" value="1"/>
</dbReference>
<comment type="caution">
    <text evidence="2">The sequence shown here is derived from an EMBL/GenBank/DDBJ whole genome shotgun (WGS) entry which is preliminary data.</text>
</comment>
<feature type="non-terminal residue" evidence="2">
    <location>
        <position position="1"/>
    </location>
</feature>
<dbReference type="Proteomes" id="UP000257109">
    <property type="component" value="Unassembled WGS sequence"/>
</dbReference>
<evidence type="ECO:0000313" key="3">
    <source>
        <dbReference type="Proteomes" id="UP000257109"/>
    </source>
</evidence>
<evidence type="ECO:0000259" key="1">
    <source>
        <dbReference type="Pfam" id="PF03732"/>
    </source>
</evidence>
<reference evidence="2" key="1">
    <citation type="submission" date="2018-05" db="EMBL/GenBank/DDBJ databases">
        <title>Draft genome of Mucuna pruriens seed.</title>
        <authorList>
            <person name="Nnadi N.E."/>
            <person name="Vos R."/>
            <person name="Hasami M.H."/>
            <person name="Devisetty U.K."/>
            <person name="Aguiy J.C."/>
        </authorList>
    </citation>
    <scope>NUCLEOTIDE SEQUENCE [LARGE SCALE GENOMIC DNA]</scope>
    <source>
        <strain evidence="2">JCA_2017</strain>
    </source>
</reference>
<dbReference type="EMBL" id="QJKJ01009709">
    <property type="protein sequence ID" value="RDX75832.1"/>
    <property type="molecule type" value="Genomic_DNA"/>
</dbReference>
<sequence>MTGQAPMHKGCWGPALGWMPQIEEKWQSLEERLRVVEGGNRYGLEAVDLYLVPNVGLPTDFKMPEFDKYKGSSYPKVHLAMYYRKMAAHIHDDKILIHCFQDSLTGAALSWYVSLERGHIKPWRDLAEAFLKQYKYNEDMESDCS</sequence>
<name>A0A371FC11_MUCPR</name>
<gene>
    <name evidence="2" type="ORF">CR513_44246</name>
</gene>
<protein>
    <recommendedName>
        <fullName evidence="1">Retrotransposon gag domain-containing protein</fullName>
    </recommendedName>
</protein>